<gene>
    <name evidence="4" type="ORF">VKT23_011546</name>
</gene>
<keyword evidence="5" id="KW-1185">Reference proteome</keyword>
<name>A0ABR1JB42_9AGAR</name>
<sequence length="264" mass="30992">MHRVPRDVQEFLEGYLDGSNNKSLKANLEFYSNLRRCRPDNLLIDEILEQWQGEYDILESRHGFIQWLFPIREHGMNFQSQPLQPHELESMKSDSTIIQRLIESYKLMLDFYGMQLLDEETGELGRPSPPRRYAPRYKNLLRSTHNNLRISRILKCLSEFGLERFNAGFLLYILTEQSESKELKSSALCGSMDRWWANCIRNNEERIWIAEKIALVRAGDGYVFTKEMYKDALDRRRKTGGLAEYRADPEPSEDAENKAGKETE</sequence>
<feature type="compositionally biased region" description="Basic and acidic residues" evidence="2">
    <location>
        <begin position="245"/>
        <end position="264"/>
    </location>
</feature>
<feature type="domain" description="Opioid growth factor receptor (OGFr) conserved" evidence="3">
    <location>
        <begin position="23"/>
        <end position="208"/>
    </location>
</feature>
<comment type="caution">
    <text evidence="4">The sequence shown here is derived from an EMBL/GenBank/DDBJ whole genome shotgun (WGS) entry which is preliminary data.</text>
</comment>
<reference evidence="4 5" key="1">
    <citation type="submission" date="2024-01" db="EMBL/GenBank/DDBJ databases">
        <title>A draft genome for the cacao thread blight pathogen Marasmiellus scandens.</title>
        <authorList>
            <person name="Baruah I.K."/>
            <person name="Leung J."/>
            <person name="Bukari Y."/>
            <person name="Amoako-Attah I."/>
            <person name="Meinhardt L.W."/>
            <person name="Bailey B.A."/>
            <person name="Cohen S.P."/>
        </authorList>
    </citation>
    <scope>NUCLEOTIDE SEQUENCE [LARGE SCALE GENOMIC DNA]</scope>
    <source>
        <strain evidence="4 5">GH-19</strain>
    </source>
</reference>
<protein>
    <recommendedName>
        <fullName evidence="3">Opioid growth factor receptor (OGFr) conserved domain-containing protein</fullName>
    </recommendedName>
</protein>
<accession>A0ABR1JB42</accession>
<dbReference type="InterPro" id="IPR039574">
    <property type="entry name" value="OGFr"/>
</dbReference>
<evidence type="ECO:0000259" key="3">
    <source>
        <dbReference type="Pfam" id="PF04664"/>
    </source>
</evidence>
<proteinExistence type="inferred from homology"/>
<dbReference type="InterPro" id="IPR006757">
    <property type="entry name" value="OGF_rcpt"/>
</dbReference>
<feature type="region of interest" description="Disordered" evidence="2">
    <location>
        <begin position="240"/>
        <end position="264"/>
    </location>
</feature>
<dbReference type="Proteomes" id="UP001498398">
    <property type="component" value="Unassembled WGS sequence"/>
</dbReference>
<evidence type="ECO:0000313" key="4">
    <source>
        <dbReference type="EMBL" id="KAK7454035.1"/>
    </source>
</evidence>
<evidence type="ECO:0000256" key="2">
    <source>
        <dbReference type="SAM" id="MobiDB-lite"/>
    </source>
</evidence>
<evidence type="ECO:0000313" key="5">
    <source>
        <dbReference type="Proteomes" id="UP001498398"/>
    </source>
</evidence>
<evidence type="ECO:0000256" key="1">
    <source>
        <dbReference type="ARBA" id="ARBA00010365"/>
    </source>
</evidence>
<dbReference type="PANTHER" id="PTHR14015:SF2">
    <property type="entry name" value="OPIOID GROWTH FACTOR RECEPTOR (OGFR) CONSERVED DOMAIN-CONTAINING PROTEIN"/>
    <property type="match status" value="1"/>
</dbReference>
<dbReference type="Pfam" id="PF04664">
    <property type="entry name" value="OGFr_N"/>
    <property type="match status" value="1"/>
</dbReference>
<organism evidence="4 5">
    <name type="scientific">Marasmiellus scandens</name>
    <dbReference type="NCBI Taxonomy" id="2682957"/>
    <lineage>
        <taxon>Eukaryota</taxon>
        <taxon>Fungi</taxon>
        <taxon>Dikarya</taxon>
        <taxon>Basidiomycota</taxon>
        <taxon>Agaricomycotina</taxon>
        <taxon>Agaricomycetes</taxon>
        <taxon>Agaricomycetidae</taxon>
        <taxon>Agaricales</taxon>
        <taxon>Marasmiineae</taxon>
        <taxon>Omphalotaceae</taxon>
        <taxon>Marasmiellus</taxon>
    </lineage>
</organism>
<dbReference type="EMBL" id="JBANRG010000025">
    <property type="protein sequence ID" value="KAK7454035.1"/>
    <property type="molecule type" value="Genomic_DNA"/>
</dbReference>
<dbReference type="PANTHER" id="PTHR14015">
    <property type="entry name" value="OPIOID GROWTH FACTOR RECEPTOR OGFR ZETA-TYPE OPIOID RECEPTOR"/>
    <property type="match status" value="1"/>
</dbReference>
<comment type="similarity">
    <text evidence="1">Belongs to the opioid growth factor receptor family.</text>
</comment>